<evidence type="ECO:0000256" key="2">
    <source>
        <dbReference type="ARBA" id="ARBA00022801"/>
    </source>
</evidence>
<dbReference type="InterPro" id="IPR051801">
    <property type="entry name" value="GH28_Enzymes"/>
</dbReference>
<evidence type="ECO:0000256" key="1">
    <source>
        <dbReference type="ARBA" id="ARBA00008834"/>
    </source>
</evidence>
<feature type="domain" description="Rhamnogalacturonase A/B/Epimerase-like pectate lyase" evidence="5">
    <location>
        <begin position="54"/>
        <end position="161"/>
    </location>
</feature>
<dbReference type="InterPro" id="IPR000743">
    <property type="entry name" value="Glyco_hydro_28"/>
</dbReference>
<dbReference type="PANTHER" id="PTHR31339:SF9">
    <property type="entry name" value="PLASMIN AND FIBRONECTIN-BINDING PROTEIN A"/>
    <property type="match status" value="1"/>
</dbReference>
<dbReference type="Gene3D" id="2.160.20.10">
    <property type="entry name" value="Single-stranded right-handed beta-helix, Pectin lyase-like"/>
    <property type="match status" value="1"/>
</dbReference>
<evidence type="ECO:0000313" key="7">
    <source>
        <dbReference type="Proteomes" id="UP000824156"/>
    </source>
</evidence>
<reference evidence="6" key="1">
    <citation type="journal article" date="2021" name="PeerJ">
        <title>Extensive microbial diversity within the chicken gut microbiome revealed by metagenomics and culture.</title>
        <authorList>
            <person name="Gilroy R."/>
            <person name="Ravi A."/>
            <person name="Getino M."/>
            <person name="Pursley I."/>
            <person name="Horton D.L."/>
            <person name="Alikhan N.F."/>
            <person name="Baker D."/>
            <person name="Gharbi K."/>
            <person name="Hall N."/>
            <person name="Watson M."/>
            <person name="Adriaenssens E.M."/>
            <person name="Foster-Nyarko E."/>
            <person name="Jarju S."/>
            <person name="Secka A."/>
            <person name="Antonio M."/>
            <person name="Oren A."/>
            <person name="Chaudhuri R.R."/>
            <person name="La Ragione R."/>
            <person name="Hildebrand F."/>
            <person name="Pallen M.J."/>
        </authorList>
    </citation>
    <scope>NUCLEOTIDE SEQUENCE</scope>
    <source>
        <strain evidence="6">1719</strain>
    </source>
</reference>
<protein>
    <submittedName>
        <fullName evidence="6">Glycoside hydrolase family 28 protein</fullName>
    </submittedName>
</protein>
<organism evidence="6 7">
    <name type="scientific">Candidatus Sphingobacterium stercoripullorum</name>
    <dbReference type="NCBI Taxonomy" id="2838759"/>
    <lineage>
        <taxon>Bacteria</taxon>
        <taxon>Pseudomonadati</taxon>
        <taxon>Bacteroidota</taxon>
        <taxon>Sphingobacteriia</taxon>
        <taxon>Sphingobacteriales</taxon>
        <taxon>Sphingobacteriaceae</taxon>
        <taxon>Sphingobacterium</taxon>
    </lineage>
</organism>
<dbReference type="InterPro" id="IPR011050">
    <property type="entry name" value="Pectin_lyase_fold/virulence"/>
</dbReference>
<dbReference type="InterPro" id="IPR006626">
    <property type="entry name" value="PbH1"/>
</dbReference>
<dbReference type="SMART" id="SM00710">
    <property type="entry name" value="PbH1"/>
    <property type="match status" value="6"/>
</dbReference>
<reference evidence="6" key="2">
    <citation type="submission" date="2021-04" db="EMBL/GenBank/DDBJ databases">
        <authorList>
            <person name="Gilroy R."/>
        </authorList>
    </citation>
    <scope>NUCLEOTIDE SEQUENCE</scope>
    <source>
        <strain evidence="6">1719</strain>
    </source>
</reference>
<dbReference type="GO" id="GO:0005975">
    <property type="term" value="P:carbohydrate metabolic process"/>
    <property type="evidence" value="ECO:0007669"/>
    <property type="project" value="InterPro"/>
</dbReference>
<gene>
    <name evidence="6" type="ORF">H9853_04410</name>
</gene>
<keyword evidence="2 4" id="KW-0378">Hydrolase</keyword>
<dbReference type="PANTHER" id="PTHR31339">
    <property type="entry name" value="PECTIN LYASE-RELATED"/>
    <property type="match status" value="1"/>
</dbReference>
<dbReference type="Proteomes" id="UP000824156">
    <property type="component" value="Unassembled WGS sequence"/>
</dbReference>
<dbReference type="Pfam" id="PF12708">
    <property type="entry name" value="Pect-lyase_RHGA_epim"/>
    <property type="match status" value="1"/>
</dbReference>
<dbReference type="InterPro" id="IPR024535">
    <property type="entry name" value="RHGA/B-epi-like_pectate_lyase"/>
</dbReference>
<dbReference type="Pfam" id="PF00295">
    <property type="entry name" value="Glyco_hydro_28"/>
    <property type="match status" value="1"/>
</dbReference>
<dbReference type="InterPro" id="IPR012334">
    <property type="entry name" value="Pectin_lyas_fold"/>
</dbReference>
<dbReference type="GO" id="GO:0004650">
    <property type="term" value="F:polygalacturonase activity"/>
    <property type="evidence" value="ECO:0007669"/>
    <property type="project" value="InterPro"/>
</dbReference>
<proteinExistence type="inferred from homology"/>
<keyword evidence="3 4" id="KW-0326">Glycosidase</keyword>
<name>A0A9D1W7V9_9SPHI</name>
<evidence type="ECO:0000313" key="6">
    <source>
        <dbReference type="EMBL" id="HIX54245.1"/>
    </source>
</evidence>
<accession>A0A9D1W7V9</accession>
<evidence type="ECO:0000256" key="3">
    <source>
        <dbReference type="ARBA" id="ARBA00023295"/>
    </source>
</evidence>
<dbReference type="EMBL" id="DXEZ01000123">
    <property type="protein sequence ID" value="HIX54245.1"/>
    <property type="molecule type" value="Genomic_DNA"/>
</dbReference>
<evidence type="ECO:0000259" key="5">
    <source>
        <dbReference type="Pfam" id="PF12708"/>
    </source>
</evidence>
<comment type="similarity">
    <text evidence="1 4">Belongs to the glycosyl hydrolase 28 family.</text>
</comment>
<evidence type="ECO:0000256" key="4">
    <source>
        <dbReference type="RuleBase" id="RU361169"/>
    </source>
</evidence>
<dbReference type="AlphaFoldDB" id="A0A9D1W7V9"/>
<comment type="caution">
    <text evidence="6">The sequence shown here is derived from an EMBL/GenBank/DDBJ whole genome shotgun (WGS) entry which is preliminary data.</text>
</comment>
<sequence length="551" mass="61272">MIKNRIAILLTVISGVVFLCKTITAQQLNENKKYSWDNLPEVIVPVFREDTLDIRSFGAIGDGRTLNTESINTAIQACSEKGGGVVLVPSGYWMSGPIVLKNDVNLHLDENAFLQFTPDFDEYKIIEGNYEGKPSARNESPISGKGLKNIAITGRGTIDGSGDAWRMVNRDKMTEKQWKEKVASGGLVSEDGKLWFPSQKTKLAHDQKRSVLLGDNKSLTDFEDIKDYLRPNLLVLTECENILLENVTFQNSPAWNLHPLMCENLTIKGVLVKNPSYAQNGDGIDIESCSNVLIEGCTLDVGDDAICIKSGKDEEGRKRGMPTQRVVIKNNKVYRGHGGFVVGSEMSGGARDIFVENCTFMGTDKGIRFKTTRGRGGLVENIHIRNINMFDIDQEAIYFDMYYWTKPPKANEPQEIPAVTVETPQIRGVFIENISCRGADVAVFIRGLPEMPIENINMVNLNMETKQGVQIKDAVGISIDSASVYTTDPDDVIYVESSRELTFNRFNYDIKKGLIEVHGERSKNINLSNTEFDSTKASFKNGSKPIVLNVN</sequence>
<dbReference type="PROSITE" id="PS00502">
    <property type="entry name" value="POLYGALACTURONASE"/>
    <property type="match status" value="1"/>
</dbReference>
<dbReference type="SUPFAM" id="SSF51126">
    <property type="entry name" value="Pectin lyase-like"/>
    <property type="match status" value="1"/>
</dbReference>